<feature type="region of interest" description="Disordered" evidence="8">
    <location>
        <begin position="168"/>
        <end position="197"/>
    </location>
</feature>
<sequence>MQSGISVSAELQDAFARFSSDNTSFCLPVTITSERLTPLDAIPFPGSSSSPEDFFSALPSLSSVLQPKTPIYLLLRRPRPSSSALVALTYIPSNAPVRPKMLFASTRQTLTRELGTEKFASSVFATEEEEILGREAWRERDGETTGGFRREDLMDDKERELEAVRKAEAEARNSTRHRDIGIGGTFGPGSGSGSGVAMPVDEQAKAALKELQSGGLVQLTVDVRTETVQLVEAKADVDPGSVASHISEKSPRYSYYHYPGTEVVVFRVFDQRAHGARQLARTAITIAENEGLKIEKKIEASSPDEITGERLQEEVSPSQNHAAARGFARPKRPGR</sequence>
<dbReference type="CDD" id="cd11285">
    <property type="entry name" value="ADF_Twf-N_like"/>
    <property type="match status" value="1"/>
</dbReference>
<dbReference type="Gene3D" id="3.40.20.10">
    <property type="entry name" value="Severin"/>
    <property type="match status" value="2"/>
</dbReference>
<evidence type="ECO:0000256" key="8">
    <source>
        <dbReference type="SAM" id="MobiDB-lite"/>
    </source>
</evidence>
<proteinExistence type="inferred from homology"/>
<dbReference type="InterPro" id="IPR029006">
    <property type="entry name" value="ADF-H/Gelsolin-like_dom_sf"/>
</dbReference>
<dbReference type="FunFam" id="3.40.20.10:FF:000042">
    <property type="entry name" value="Actin depolymerizing protein"/>
    <property type="match status" value="1"/>
</dbReference>
<evidence type="ECO:0000256" key="3">
    <source>
        <dbReference type="ARBA" id="ARBA00022490"/>
    </source>
</evidence>
<dbReference type="GO" id="GO:0051015">
    <property type="term" value="F:actin filament binding"/>
    <property type="evidence" value="ECO:0007669"/>
    <property type="project" value="TreeGrafter"/>
</dbReference>
<dbReference type="PANTHER" id="PTHR13759:SF1">
    <property type="entry name" value="TWINFILIN"/>
    <property type="match status" value="1"/>
</dbReference>
<keyword evidence="3" id="KW-0963">Cytoplasm</keyword>
<feature type="compositionally biased region" description="Gly residues" evidence="8">
    <location>
        <begin position="181"/>
        <end position="194"/>
    </location>
</feature>
<comment type="subcellular location">
    <subcellularLocation>
        <location evidence="1">Cytoplasm</location>
        <location evidence="1">Cytoskeleton</location>
    </subcellularLocation>
</comment>
<evidence type="ECO:0000256" key="5">
    <source>
        <dbReference type="ARBA" id="ARBA00023203"/>
    </source>
</evidence>
<evidence type="ECO:0000313" key="10">
    <source>
        <dbReference type="EMBL" id="KAJ5239183.1"/>
    </source>
</evidence>
<evidence type="ECO:0000256" key="6">
    <source>
        <dbReference type="ARBA" id="ARBA00023212"/>
    </source>
</evidence>
<accession>A0A9W9TSL0</accession>
<evidence type="ECO:0000256" key="1">
    <source>
        <dbReference type="ARBA" id="ARBA00004245"/>
    </source>
</evidence>
<organism evidence="10 11">
    <name type="scientific">Penicillium chermesinum</name>
    <dbReference type="NCBI Taxonomy" id="63820"/>
    <lineage>
        <taxon>Eukaryota</taxon>
        <taxon>Fungi</taxon>
        <taxon>Dikarya</taxon>
        <taxon>Ascomycota</taxon>
        <taxon>Pezizomycotina</taxon>
        <taxon>Eurotiomycetes</taxon>
        <taxon>Eurotiomycetidae</taxon>
        <taxon>Eurotiales</taxon>
        <taxon>Aspergillaceae</taxon>
        <taxon>Penicillium</taxon>
    </lineage>
</organism>
<dbReference type="GO" id="GO:0003785">
    <property type="term" value="F:actin monomer binding"/>
    <property type="evidence" value="ECO:0007669"/>
    <property type="project" value="TreeGrafter"/>
</dbReference>
<dbReference type="Proteomes" id="UP001150941">
    <property type="component" value="Unassembled WGS sequence"/>
</dbReference>
<comment type="caution">
    <text evidence="10">The sequence shown here is derived from an EMBL/GenBank/DDBJ whole genome shotgun (WGS) entry which is preliminary data.</text>
</comment>
<keyword evidence="6" id="KW-0206">Cytoskeleton</keyword>
<evidence type="ECO:0000256" key="2">
    <source>
        <dbReference type="ARBA" id="ARBA00009557"/>
    </source>
</evidence>
<dbReference type="SMART" id="SM00102">
    <property type="entry name" value="ADF"/>
    <property type="match status" value="1"/>
</dbReference>
<dbReference type="GO" id="GO:0051016">
    <property type="term" value="P:barbed-end actin filament capping"/>
    <property type="evidence" value="ECO:0007669"/>
    <property type="project" value="TreeGrafter"/>
</dbReference>
<reference evidence="10" key="1">
    <citation type="submission" date="2022-11" db="EMBL/GenBank/DDBJ databases">
        <authorList>
            <person name="Petersen C."/>
        </authorList>
    </citation>
    <scope>NUCLEOTIDE SEQUENCE</scope>
    <source>
        <strain evidence="10">IBT 19713</strain>
    </source>
</reference>
<dbReference type="SUPFAM" id="SSF55753">
    <property type="entry name" value="Actin depolymerizing proteins"/>
    <property type="match status" value="2"/>
</dbReference>
<keyword evidence="4" id="KW-0677">Repeat</keyword>
<dbReference type="OrthoDB" id="10006997at2759"/>
<evidence type="ECO:0000256" key="7">
    <source>
        <dbReference type="ARBA" id="ARBA00038532"/>
    </source>
</evidence>
<protein>
    <recommendedName>
        <fullName evidence="9">ADF-H domain-containing protein</fullName>
    </recommendedName>
</protein>
<keyword evidence="5" id="KW-0009">Actin-binding</keyword>
<dbReference type="InterPro" id="IPR002108">
    <property type="entry name" value="ADF-H"/>
</dbReference>
<feature type="domain" description="ADF-H" evidence="9">
    <location>
        <begin position="4"/>
        <end position="141"/>
    </location>
</feature>
<gene>
    <name evidence="10" type="ORF">N7468_003802</name>
</gene>
<evidence type="ECO:0000256" key="4">
    <source>
        <dbReference type="ARBA" id="ARBA00022737"/>
    </source>
</evidence>
<feature type="region of interest" description="Disordered" evidence="8">
    <location>
        <begin position="298"/>
        <end position="335"/>
    </location>
</feature>
<dbReference type="GeneID" id="83200402"/>
<dbReference type="EMBL" id="JAPQKS010000003">
    <property type="protein sequence ID" value="KAJ5239183.1"/>
    <property type="molecule type" value="Genomic_DNA"/>
</dbReference>
<dbReference type="AlphaFoldDB" id="A0A9W9TSL0"/>
<dbReference type="RefSeq" id="XP_058332102.1">
    <property type="nucleotide sequence ID" value="XM_058473099.1"/>
</dbReference>
<dbReference type="PANTHER" id="PTHR13759">
    <property type="entry name" value="TWINFILIN"/>
    <property type="match status" value="1"/>
</dbReference>
<dbReference type="GO" id="GO:0030042">
    <property type="term" value="P:actin filament depolymerization"/>
    <property type="evidence" value="ECO:0007669"/>
    <property type="project" value="TreeGrafter"/>
</dbReference>
<name>A0A9W9TSL0_9EURO</name>
<comment type="subunit">
    <text evidence="7">Interacts with G-actin; ADP-actin form.</text>
</comment>
<reference evidence="10" key="2">
    <citation type="journal article" date="2023" name="IMA Fungus">
        <title>Comparative genomic study of the Penicillium genus elucidates a diverse pangenome and 15 lateral gene transfer events.</title>
        <authorList>
            <person name="Petersen C."/>
            <person name="Sorensen T."/>
            <person name="Nielsen M.R."/>
            <person name="Sondergaard T.E."/>
            <person name="Sorensen J.L."/>
            <person name="Fitzpatrick D.A."/>
            <person name="Frisvad J.C."/>
            <person name="Nielsen K.L."/>
        </authorList>
    </citation>
    <scope>NUCLEOTIDE SEQUENCE</scope>
    <source>
        <strain evidence="10">IBT 19713</strain>
    </source>
</reference>
<feature type="compositionally biased region" description="Basic and acidic residues" evidence="8">
    <location>
        <begin position="168"/>
        <end position="180"/>
    </location>
</feature>
<evidence type="ECO:0000259" key="9">
    <source>
        <dbReference type="PROSITE" id="PS51263"/>
    </source>
</evidence>
<dbReference type="PROSITE" id="PS51263">
    <property type="entry name" value="ADF_H"/>
    <property type="match status" value="1"/>
</dbReference>
<evidence type="ECO:0000313" key="11">
    <source>
        <dbReference type="Proteomes" id="UP001150941"/>
    </source>
</evidence>
<dbReference type="Pfam" id="PF00241">
    <property type="entry name" value="Cofilin_ADF"/>
    <property type="match status" value="1"/>
</dbReference>
<keyword evidence="11" id="KW-1185">Reference proteome</keyword>
<comment type="similarity">
    <text evidence="2">Belongs to the actin-binding proteins ADF family. Twinfilin subfamily.</text>
</comment>
<dbReference type="GO" id="GO:0005737">
    <property type="term" value="C:cytoplasm"/>
    <property type="evidence" value="ECO:0007669"/>
    <property type="project" value="TreeGrafter"/>
</dbReference>
<dbReference type="GO" id="GO:0005884">
    <property type="term" value="C:actin filament"/>
    <property type="evidence" value="ECO:0007669"/>
    <property type="project" value="TreeGrafter"/>
</dbReference>
<dbReference type="InterPro" id="IPR028458">
    <property type="entry name" value="Twinfilin"/>
</dbReference>